<gene>
    <name evidence="1" type="ORF">M23134_01181</name>
</gene>
<protein>
    <submittedName>
        <fullName evidence="1">Uncharacterized protein</fullName>
    </submittedName>
</protein>
<evidence type="ECO:0000313" key="2">
    <source>
        <dbReference type="Proteomes" id="UP000004095"/>
    </source>
</evidence>
<keyword evidence="2" id="KW-1185">Reference proteome</keyword>
<sequence length="76" mass="8943">MYSYTFIYSYAQKQLSTGRLFFLSGYPTLRCLDKQMSRQKPGKHLPKNRYIPQAHFRPKSRVACRQAKPNDCLLAK</sequence>
<dbReference type="EMBL" id="AAWS01000005">
    <property type="protein sequence ID" value="EAY30857.1"/>
    <property type="molecule type" value="Genomic_DNA"/>
</dbReference>
<dbReference type="Proteomes" id="UP000004095">
    <property type="component" value="Unassembled WGS sequence"/>
</dbReference>
<proteinExistence type="predicted"/>
<reference evidence="1 2" key="1">
    <citation type="submission" date="2007-01" db="EMBL/GenBank/DDBJ databases">
        <authorList>
            <person name="Haygood M."/>
            <person name="Podell S."/>
            <person name="Anderson C."/>
            <person name="Hopkinson B."/>
            <person name="Roe K."/>
            <person name="Barbeau K."/>
            <person name="Gaasterland T."/>
            <person name="Ferriera S."/>
            <person name="Johnson J."/>
            <person name="Kravitz S."/>
            <person name="Beeson K."/>
            <person name="Sutton G."/>
            <person name="Rogers Y.-H."/>
            <person name="Friedman R."/>
            <person name="Frazier M."/>
            <person name="Venter J.C."/>
        </authorList>
    </citation>
    <scope>NUCLEOTIDE SEQUENCE [LARGE SCALE GENOMIC DNA]</scope>
    <source>
        <strain evidence="1 2">ATCC 23134</strain>
    </source>
</reference>
<evidence type="ECO:0000313" key="1">
    <source>
        <dbReference type="EMBL" id="EAY30857.1"/>
    </source>
</evidence>
<accession>A1ZFT3</accession>
<name>A1ZFT3_MICM2</name>
<dbReference type="AlphaFoldDB" id="A1ZFT3"/>
<organism evidence="1 2">
    <name type="scientific">Microscilla marina ATCC 23134</name>
    <dbReference type="NCBI Taxonomy" id="313606"/>
    <lineage>
        <taxon>Bacteria</taxon>
        <taxon>Pseudomonadati</taxon>
        <taxon>Bacteroidota</taxon>
        <taxon>Cytophagia</taxon>
        <taxon>Cytophagales</taxon>
        <taxon>Microscillaceae</taxon>
        <taxon>Microscilla</taxon>
    </lineage>
</organism>
<comment type="caution">
    <text evidence="1">The sequence shown here is derived from an EMBL/GenBank/DDBJ whole genome shotgun (WGS) entry which is preliminary data.</text>
</comment>